<evidence type="ECO:0000313" key="4">
    <source>
        <dbReference type="Proteomes" id="UP000006377"/>
    </source>
</evidence>
<dbReference type="GO" id="GO:0016020">
    <property type="term" value="C:membrane"/>
    <property type="evidence" value="ECO:0007669"/>
    <property type="project" value="InterPro"/>
</dbReference>
<evidence type="ECO:0000313" key="3">
    <source>
        <dbReference type="EMBL" id="ABS64008.1"/>
    </source>
</evidence>
<protein>
    <submittedName>
        <fullName evidence="3">VacJ family lipoprotein</fullName>
    </submittedName>
</protein>
<dbReference type="AlphaFoldDB" id="A7HVS5"/>
<proteinExistence type="inferred from homology"/>
<dbReference type="EMBL" id="CP000774">
    <property type="protein sequence ID" value="ABS64008.1"/>
    <property type="molecule type" value="Genomic_DNA"/>
</dbReference>
<keyword evidence="3" id="KW-0449">Lipoprotein</keyword>
<sequence length="295" mass="32921">MLAEGALSGQLFFWGRGYMKMKDGSGMPKAMRNMALAMVALIAFAAAPHVAMAQAEAPAAVDNGVDENDPLEPMNRYFFELNKFFDTILLKPVATWYDGVVPEPGRDGVRNFLDNLRSPVILANDMLQGEWERAGTTASRFGINTTVGVLGLFDPASSWGMPQHSEDFGQTLAVYGTGEGAYLYLPVLGPAPPRDLTGFFVDQFFDPLTYIYWDKPKTVPTIRFVVNGIDQRARSLKTLDQIERTSVDHYATIRNLYRQIRANEIANGQRDFDDLPDIDNLNFDTNETNNPGMRF</sequence>
<dbReference type="HOGENOM" id="CLU_059326_3_0_5"/>
<dbReference type="GO" id="GO:0120010">
    <property type="term" value="P:intermembrane phospholipid transfer"/>
    <property type="evidence" value="ECO:0007669"/>
    <property type="project" value="TreeGrafter"/>
</dbReference>
<organism evidence="3 4">
    <name type="scientific">Parvibaculum lavamentivorans (strain DS-1 / DSM 13023 / NCIMB 13966)</name>
    <dbReference type="NCBI Taxonomy" id="402881"/>
    <lineage>
        <taxon>Bacteria</taxon>
        <taxon>Pseudomonadati</taxon>
        <taxon>Pseudomonadota</taxon>
        <taxon>Alphaproteobacteria</taxon>
        <taxon>Hyphomicrobiales</taxon>
        <taxon>Parvibaculaceae</taxon>
        <taxon>Parvibaculum</taxon>
    </lineage>
</organism>
<accession>A7HVS5</accession>
<dbReference type="KEGG" id="pla:Plav_2399"/>
<name>A7HVS5_PARL1</name>
<evidence type="ECO:0000256" key="2">
    <source>
        <dbReference type="ARBA" id="ARBA00022729"/>
    </source>
</evidence>
<dbReference type="PRINTS" id="PR01805">
    <property type="entry name" value="VACJLIPOPROT"/>
</dbReference>
<keyword evidence="4" id="KW-1185">Reference proteome</keyword>
<reference evidence="3 4" key="1">
    <citation type="journal article" date="2011" name="Stand. Genomic Sci.">
        <title>Complete genome sequence of Parvibaculum lavamentivorans type strain (DS-1(T)).</title>
        <authorList>
            <person name="Schleheck D."/>
            <person name="Weiss M."/>
            <person name="Pitluck S."/>
            <person name="Bruce D."/>
            <person name="Land M.L."/>
            <person name="Han S."/>
            <person name="Saunders E."/>
            <person name="Tapia R."/>
            <person name="Detter C."/>
            <person name="Brettin T."/>
            <person name="Han J."/>
            <person name="Woyke T."/>
            <person name="Goodwin L."/>
            <person name="Pennacchio L."/>
            <person name="Nolan M."/>
            <person name="Cook A.M."/>
            <person name="Kjelleberg S."/>
            <person name="Thomas T."/>
        </authorList>
    </citation>
    <scope>NUCLEOTIDE SEQUENCE [LARGE SCALE GENOMIC DNA]</scope>
    <source>
        <strain evidence="4">DS-1 / DSM 13023 / NCIMB 13966</strain>
    </source>
</reference>
<dbReference type="PANTHER" id="PTHR30035:SF3">
    <property type="entry name" value="INTERMEMBRANE PHOSPHOLIPID TRANSPORT SYSTEM LIPOPROTEIN MLAA"/>
    <property type="match status" value="1"/>
</dbReference>
<dbReference type="PANTHER" id="PTHR30035">
    <property type="entry name" value="LIPOPROTEIN VACJ-RELATED"/>
    <property type="match status" value="1"/>
</dbReference>
<keyword evidence="2" id="KW-0732">Signal</keyword>
<dbReference type="Proteomes" id="UP000006377">
    <property type="component" value="Chromosome"/>
</dbReference>
<gene>
    <name evidence="3" type="ordered locus">Plav_2399</name>
</gene>
<dbReference type="OrthoDB" id="9785326at2"/>
<evidence type="ECO:0000256" key="1">
    <source>
        <dbReference type="ARBA" id="ARBA00010634"/>
    </source>
</evidence>
<dbReference type="STRING" id="402881.Plav_2399"/>
<dbReference type="Pfam" id="PF04333">
    <property type="entry name" value="MlaA"/>
    <property type="match status" value="1"/>
</dbReference>
<dbReference type="InterPro" id="IPR007428">
    <property type="entry name" value="MlaA"/>
</dbReference>
<dbReference type="eggNOG" id="COG2853">
    <property type="taxonomic scope" value="Bacteria"/>
</dbReference>
<comment type="similarity">
    <text evidence="1">Belongs to the MlaA family.</text>
</comment>